<comment type="caution">
    <text evidence="2">The sequence shown here is derived from an EMBL/GenBank/DDBJ whole genome shotgun (WGS) entry which is preliminary data.</text>
</comment>
<organism evidence="2 3">
    <name type="scientific">Edaphochlamys debaryana</name>
    <dbReference type="NCBI Taxonomy" id="47281"/>
    <lineage>
        <taxon>Eukaryota</taxon>
        <taxon>Viridiplantae</taxon>
        <taxon>Chlorophyta</taxon>
        <taxon>core chlorophytes</taxon>
        <taxon>Chlorophyceae</taxon>
        <taxon>CS clade</taxon>
        <taxon>Chlamydomonadales</taxon>
        <taxon>Chlamydomonadales incertae sedis</taxon>
        <taxon>Edaphochlamys</taxon>
    </lineage>
</organism>
<evidence type="ECO:0000313" key="2">
    <source>
        <dbReference type="EMBL" id="KAG2487782.1"/>
    </source>
</evidence>
<feature type="compositionally biased region" description="Low complexity" evidence="1">
    <location>
        <begin position="44"/>
        <end position="53"/>
    </location>
</feature>
<dbReference type="AlphaFoldDB" id="A0A836BT63"/>
<feature type="compositionally biased region" description="Low complexity" evidence="1">
    <location>
        <begin position="106"/>
        <end position="117"/>
    </location>
</feature>
<dbReference type="EMBL" id="JAEHOE010000092">
    <property type="protein sequence ID" value="KAG2487782.1"/>
    <property type="molecule type" value="Genomic_DNA"/>
</dbReference>
<gene>
    <name evidence="2" type="ORF">HYH03_013626</name>
</gene>
<feature type="compositionally biased region" description="Low complexity" evidence="1">
    <location>
        <begin position="152"/>
        <end position="182"/>
    </location>
</feature>
<evidence type="ECO:0000313" key="3">
    <source>
        <dbReference type="Proteomes" id="UP000612055"/>
    </source>
</evidence>
<name>A0A836BT63_9CHLO</name>
<sequence>MQQRTSSPEGSLAPPSMDALVAQCPAPRSASGSPALFLAPRTPGAPSHAPGAASAALFGAPRVRRASLPADASSVFSTPAAPAIPCHSPGAGGPTTPDRPADRPRLPASPASPRLLSFGLASSPRPSRPAYGRGTSSGCLLPPPPVEISATAVAQPASSPHPSAAQAPSSAGTPPSASSQQPCRRDLQPQPSLPIVAEDGVPLLESLTSSLSVFGPAAAAAAAAALAVPPASSSTSTAAASAVAASPASAVTVTPKPAAHRSAAAEASRFGIRGVLCPRPSLDLVSSPDVPQVADLSSSLSVFGPAAAAAAAATAVAVAAQSARPAIATARATSRRSAAEEASPFGIRGVVCNRPSLPLVTGPSTPHADSLPCSLSAFGPAAAAAAAAVPALSSSSAAATAAAATAALAAQRSTLPGCLALPSLAAADCCRLAALAADSSRALLSRLDPTTNATCTTAAASAGYGPAATSSSSAEGSSASCCSGSGSGGSIDCCGSVCSCRRSLLGSCGGSCGGGSSGGSFWVTEREAEEAGYGGVLPGGCGLGLVVAWLAAAEAACGRG</sequence>
<protein>
    <submittedName>
        <fullName evidence="2">Uncharacterized protein</fullName>
    </submittedName>
</protein>
<accession>A0A836BT63</accession>
<reference evidence="2" key="1">
    <citation type="journal article" date="2020" name="bioRxiv">
        <title>Comparative genomics of Chlamydomonas.</title>
        <authorList>
            <person name="Craig R.J."/>
            <person name="Hasan A.R."/>
            <person name="Ness R.W."/>
            <person name="Keightley P.D."/>
        </authorList>
    </citation>
    <scope>NUCLEOTIDE SEQUENCE</scope>
    <source>
        <strain evidence="2">CCAP 11/70</strain>
    </source>
</reference>
<dbReference type="Proteomes" id="UP000612055">
    <property type="component" value="Unassembled WGS sequence"/>
</dbReference>
<feature type="region of interest" description="Disordered" evidence="1">
    <location>
        <begin position="1"/>
        <end position="53"/>
    </location>
</feature>
<keyword evidence="3" id="KW-1185">Reference proteome</keyword>
<evidence type="ECO:0000256" key="1">
    <source>
        <dbReference type="SAM" id="MobiDB-lite"/>
    </source>
</evidence>
<feature type="region of interest" description="Disordered" evidence="1">
    <location>
        <begin position="74"/>
        <end position="193"/>
    </location>
</feature>
<proteinExistence type="predicted"/>